<dbReference type="VEuPathDB" id="FungiDB:HMPREF1541_07792"/>
<dbReference type="HOGENOM" id="CLU_121100_2_0_1"/>
<dbReference type="EMBL" id="KB822723">
    <property type="protein sequence ID" value="ETN38168.1"/>
    <property type="molecule type" value="Genomic_DNA"/>
</dbReference>
<dbReference type="eggNOG" id="ENOG502RIPH">
    <property type="taxonomic scope" value="Eukaryota"/>
</dbReference>
<dbReference type="RefSeq" id="XP_008720337.1">
    <property type="nucleotide sequence ID" value="XM_008722115.1"/>
</dbReference>
<dbReference type="OrthoDB" id="3001700at2759"/>
<dbReference type="STRING" id="1220924.W2RR19"/>
<dbReference type="GeneID" id="19975131"/>
<protein>
    <submittedName>
        <fullName evidence="1">Uncharacterized protein</fullName>
    </submittedName>
</protein>
<evidence type="ECO:0000313" key="2">
    <source>
        <dbReference type="Proteomes" id="UP000030752"/>
    </source>
</evidence>
<dbReference type="InParanoid" id="W2RR19"/>
<keyword evidence="2" id="KW-1185">Reference proteome</keyword>
<sequence>MEATKNFYNRQYESWVPWMEDKYLAWFGQNKTSYVAKGEMDKTKITGDKNVDAIQDGVNEGVTGQFAKGGVLEGVGNLTSKEVFTRSERQGKNESGKHGL</sequence>
<dbReference type="Proteomes" id="UP000030752">
    <property type="component" value="Unassembled WGS sequence"/>
</dbReference>
<organism evidence="1 2">
    <name type="scientific">Cyphellophora europaea (strain CBS 101466)</name>
    <name type="common">Phialophora europaea</name>
    <dbReference type="NCBI Taxonomy" id="1220924"/>
    <lineage>
        <taxon>Eukaryota</taxon>
        <taxon>Fungi</taxon>
        <taxon>Dikarya</taxon>
        <taxon>Ascomycota</taxon>
        <taxon>Pezizomycotina</taxon>
        <taxon>Eurotiomycetes</taxon>
        <taxon>Chaetothyriomycetidae</taxon>
        <taxon>Chaetothyriales</taxon>
        <taxon>Cyphellophoraceae</taxon>
        <taxon>Cyphellophora</taxon>
    </lineage>
</organism>
<reference evidence="1 2" key="1">
    <citation type="submission" date="2013-03" db="EMBL/GenBank/DDBJ databases">
        <title>The Genome Sequence of Phialophora europaea CBS 101466.</title>
        <authorList>
            <consortium name="The Broad Institute Genomics Platform"/>
            <person name="Cuomo C."/>
            <person name="de Hoog S."/>
            <person name="Gorbushina A."/>
            <person name="Walker B."/>
            <person name="Young S.K."/>
            <person name="Zeng Q."/>
            <person name="Gargeya S."/>
            <person name="Fitzgerald M."/>
            <person name="Haas B."/>
            <person name="Abouelleil A."/>
            <person name="Allen A.W."/>
            <person name="Alvarado L."/>
            <person name="Arachchi H.M."/>
            <person name="Berlin A.M."/>
            <person name="Chapman S.B."/>
            <person name="Gainer-Dewar J."/>
            <person name="Goldberg J."/>
            <person name="Griggs A."/>
            <person name="Gujja S."/>
            <person name="Hansen M."/>
            <person name="Howarth C."/>
            <person name="Imamovic A."/>
            <person name="Ireland A."/>
            <person name="Larimer J."/>
            <person name="McCowan C."/>
            <person name="Murphy C."/>
            <person name="Pearson M."/>
            <person name="Poon T.W."/>
            <person name="Priest M."/>
            <person name="Roberts A."/>
            <person name="Saif S."/>
            <person name="Shea T."/>
            <person name="Sisk P."/>
            <person name="Sykes S."/>
            <person name="Wortman J."/>
            <person name="Nusbaum C."/>
            <person name="Birren B."/>
        </authorList>
    </citation>
    <scope>NUCLEOTIDE SEQUENCE [LARGE SCALE GENOMIC DNA]</scope>
    <source>
        <strain evidence="1 2">CBS 101466</strain>
    </source>
</reference>
<proteinExistence type="predicted"/>
<gene>
    <name evidence="1" type="ORF">HMPREF1541_07792</name>
</gene>
<accession>W2RR19</accession>
<evidence type="ECO:0000313" key="1">
    <source>
        <dbReference type="EMBL" id="ETN38168.1"/>
    </source>
</evidence>
<dbReference type="AlphaFoldDB" id="W2RR19"/>
<name>W2RR19_CYPE1</name>